<evidence type="ECO:0000313" key="3">
    <source>
        <dbReference type="Proteomes" id="UP000239485"/>
    </source>
</evidence>
<gene>
    <name evidence="2" type="ORF">CLV92_11720</name>
</gene>
<dbReference type="AlphaFoldDB" id="A0A2S6ICY3"/>
<feature type="region of interest" description="Disordered" evidence="1">
    <location>
        <begin position="1"/>
        <end position="95"/>
    </location>
</feature>
<dbReference type="RefSeq" id="WP_104435235.1">
    <property type="nucleotide sequence ID" value="NZ_PTJD01000017.1"/>
</dbReference>
<reference evidence="2 3" key="1">
    <citation type="submission" date="2018-02" db="EMBL/GenBank/DDBJ databases">
        <title>Genomic Encyclopedia of Archaeal and Bacterial Type Strains, Phase II (KMG-II): from individual species to whole genera.</title>
        <authorList>
            <person name="Goeker M."/>
        </authorList>
    </citation>
    <scope>NUCLEOTIDE SEQUENCE [LARGE SCALE GENOMIC DNA]</scope>
    <source>
        <strain evidence="2 3">DSM 22857</strain>
    </source>
</reference>
<evidence type="ECO:0000256" key="1">
    <source>
        <dbReference type="SAM" id="MobiDB-lite"/>
    </source>
</evidence>
<feature type="compositionally biased region" description="Low complexity" evidence="1">
    <location>
        <begin position="27"/>
        <end position="41"/>
    </location>
</feature>
<comment type="caution">
    <text evidence="2">The sequence shown here is derived from an EMBL/GenBank/DDBJ whole genome shotgun (WGS) entry which is preliminary data.</text>
</comment>
<proteinExistence type="predicted"/>
<feature type="compositionally biased region" description="Low complexity" evidence="1">
    <location>
        <begin position="58"/>
        <end position="69"/>
    </location>
</feature>
<keyword evidence="3" id="KW-1185">Reference proteome</keyword>
<sequence length="95" mass="9004">MSTSSTESGAGRPGQDAPLIDGGAGGAQQDAADPRAALPDEAATDLGAGGPAEDAGDDATTGGTHTPPGYAEEVDPAQGPLVHREGAAPGQTAGI</sequence>
<dbReference type="Proteomes" id="UP000239485">
    <property type="component" value="Unassembled WGS sequence"/>
</dbReference>
<accession>A0A2S6ICY3</accession>
<protein>
    <submittedName>
        <fullName evidence="2">Uncharacterized protein</fullName>
    </submittedName>
</protein>
<evidence type="ECO:0000313" key="2">
    <source>
        <dbReference type="EMBL" id="PPK92057.1"/>
    </source>
</evidence>
<name>A0A2S6ICY3_9ACTN</name>
<dbReference type="EMBL" id="PTJD01000017">
    <property type="protein sequence ID" value="PPK92057.1"/>
    <property type="molecule type" value="Genomic_DNA"/>
</dbReference>
<organism evidence="2 3">
    <name type="scientific">Kineococcus xinjiangensis</name>
    <dbReference type="NCBI Taxonomy" id="512762"/>
    <lineage>
        <taxon>Bacteria</taxon>
        <taxon>Bacillati</taxon>
        <taxon>Actinomycetota</taxon>
        <taxon>Actinomycetes</taxon>
        <taxon>Kineosporiales</taxon>
        <taxon>Kineosporiaceae</taxon>
        <taxon>Kineococcus</taxon>
    </lineage>
</organism>